<dbReference type="Gene3D" id="2.40.50.1020">
    <property type="entry name" value="LytTr DNA-binding domain"/>
    <property type="match status" value="1"/>
</dbReference>
<dbReference type="Pfam" id="PF04397">
    <property type="entry name" value="LytTR"/>
    <property type="match status" value="1"/>
</dbReference>
<evidence type="ECO:0000313" key="5">
    <source>
        <dbReference type="EMBL" id="KGJ87718.1"/>
    </source>
</evidence>
<dbReference type="Proteomes" id="UP000029868">
    <property type="component" value="Unassembled WGS sequence"/>
</dbReference>
<accession>A0A099KDS0</accession>
<evidence type="ECO:0000259" key="3">
    <source>
        <dbReference type="PROSITE" id="PS50110"/>
    </source>
</evidence>
<evidence type="ECO:0000259" key="4">
    <source>
        <dbReference type="PROSITE" id="PS50930"/>
    </source>
</evidence>
<dbReference type="PANTHER" id="PTHR37299:SF1">
    <property type="entry name" value="STAGE 0 SPORULATION PROTEIN A HOMOLOG"/>
    <property type="match status" value="1"/>
</dbReference>
<evidence type="ECO:0000313" key="6">
    <source>
        <dbReference type="Proteomes" id="UP000029868"/>
    </source>
</evidence>
<organism evidence="5 6">
    <name type="scientific">Colwellia psychrerythraea</name>
    <name type="common">Vibrio psychroerythus</name>
    <dbReference type="NCBI Taxonomy" id="28229"/>
    <lineage>
        <taxon>Bacteria</taxon>
        <taxon>Pseudomonadati</taxon>
        <taxon>Pseudomonadota</taxon>
        <taxon>Gammaproteobacteria</taxon>
        <taxon>Alteromonadales</taxon>
        <taxon>Colwelliaceae</taxon>
        <taxon>Colwellia</taxon>
    </lineage>
</organism>
<feature type="domain" description="Response regulatory" evidence="3">
    <location>
        <begin position="4"/>
        <end position="119"/>
    </location>
</feature>
<protein>
    <submittedName>
        <fullName evidence="5">Two component transcriptional regulator, LytTR family</fullName>
    </submittedName>
</protein>
<dbReference type="EMBL" id="JQEC01000071">
    <property type="protein sequence ID" value="KGJ87718.1"/>
    <property type="molecule type" value="Genomic_DNA"/>
</dbReference>
<dbReference type="InterPro" id="IPR007492">
    <property type="entry name" value="LytTR_DNA-bd_dom"/>
</dbReference>
<dbReference type="PATRIC" id="fig|28229.3.peg.4374"/>
<dbReference type="SMART" id="SM00448">
    <property type="entry name" value="REC"/>
    <property type="match status" value="1"/>
</dbReference>
<dbReference type="InterPro" id="IPR011006">
    <property type="entry name" value="CheY-like_superfamily"/>
</dbReference>
<dbReference type="AlphaFoldDB" id="A0A099KDS0"/>
<reference evidence="5 6" key="1">
    <citation type="submission" date="2014-08" db="EMBL/GenBank/DDBJ databases">
        <title>Genomic and Phenotypic Diversity of Colwellia psychrerythraea strains from Disparate Marine Basins.</title>
        <authorList>
            <person name="Techtmann S.M."/>
            <person name="Stelling S.C."/>
            <person name="Utturkar S.M."/>
            <person name="Alshibli N."/>
            <person name="Harris A."/>
            <person name="Brown S.D."/>
            <person name="Hazen T.C."/>
        </authorList>
    </citation>
    <scope>NUCLEOTIDE SEQUENCE [LARGE SCALE GENOMIC DNA]</scope>
    <source>
        <strain evidence="5 6">GAB14E</strain>
    </source>
</reference>
<evidence type="ECO:0000256" key="2">
    <source>
        <dbReference type="PROSITE-ProRule" id="PRU00169"/>
    </source>
</evidence>
<dbReference type="PROSITE" id="PS50110">
    <property type="entry name" value="RESPONSE_REGULATORY"/>
    <property type="match status" value="1"/>
</dbReference>
<dbReference type="PANTHER" id="PTHR37299">
    <property type="entry name" value="TRANSCRIPTIONAL REGULATOR-RELATED"/>
    <property type="match status" value="1"/>
</dbReference>
<evidence type="ECO:0000256" key="1">
    <source>
        <dbReference type="ARBA" id="ARBA00023012"/>
    </source>
</evidence>
<dbReference type="SMART" id="SM00850">
    <property type="entry name" value="LytTR"/>
    <property type="match status" value="1"/>
</dbReference>
<keyword evidence="1" id="KW-0902">Two-component regulatory system</keyword>
<dbReference type="RefSeq" id="WP_033084298.1">
    <property type="nucleotide sequence ID" value="NZ_JQEC01000071.1"/>
</dbReference>
<feature type="modified residue" description="4-aspartylphosphate" evidence="2">
    <location>
        <position position="55"/>
    </location>
</feature>
<gene>
    <name evidence="5" type="ORF">GAB14E_4396</name>
</gene>
<name>A0A099KDS0_COLPS</name>
<dbReference type="GO" id="GO:0000156">
    <property type="term" value="F:phosphorelay response regulator activity"/>
    <property type="evidence" value="ECO:0007669"/>
    <property type="project" value="InterPro"/>
</dbReference>
<sequence>MSLSTIIVDDEPLARKGLAIRLKAHDDIDVIEQCSNGREALEAVRAYQVDLMFLDIQMPGLNGFQVLESIIEQGLAMPVVVFVTAFDQYALKAFEVHALDYLLKPADEERLAQTIDKIQHYFKSSADTAHKSKLVRLVSDVTGNDYQKILTELENNQELSLSSYSDVLAIKDAGEVSRVPVKDILWIDAAGDYMCVHTLENKQNIIKENTYILRKTMKELEACLDPKQFIRNHRSTIVNKNVIDKFCSQVNGEYFLVLKNGKELKVSRSYKDKVKQAVNS</sequence>
<comment type="caution">
    <text evidence="5">The sequence shown here is derived from an EMBL/GenBank/DDBJ whole genome shotgun (WGS) entry which is preliminary data.</text>
</comment>
<dbReference type="Gene3D" id="3.40.50.2300">
    <property type="match status" value="1"/>
</dbReference>
<dbReference type="InterPro" id="IPR046947">
    <property type="entry name" value="LytR-like"/>
</dbReference>
<dbReference type="Pfam" id="PF00072">
    <property type="entry name" value="Response_reg"/>
    <property type="match status" value="1"/>
</dbReference>
<dbReference type="CDD" id="cd17532">
    <property type="entry name" value="REC_LytTR_AlgR-like"/>
    <property type="match status" value="1"/>
</dbReference>
<dbReference type="PROSITE" id="PS50930">
    <property type="entry name" value="HTH_LYTTR"/>
    <property type="match status" value="1"/>
</dbReference>
<proteinExistence type="predicted"/>
<dbReference type="SUPFAM" id="SSF52172">
    <property type="entry name" value="CheY-like"/>
    <property type="match status" value="1"/>
</dbReference>
<feature type="domain" description="HTH LytTR-type" evidence="4">
    <location>
        <begin position="168"/>
        <end position="280"/>
    </location>
</feature>
<keyword evidence="2" id="KW-0597">Phosphoprotein</keyword>
<dbReference type="GO" id="GO:0003677">
    <property type="term" value="F:DNA binding"/>
    <property type="evidence" value="ECO:0007669"/>
    <property type="project" value="InterPro"/>
</dbReference>
<dbReference type="InterPro" id="IPR001789">
    <property type="entry name" value="Sig_transdc_resp-reg_receiver"/>
</dbReference>
<dbReference type="OrthoDB" id="236568at2"/>